<evidence type="ECO:0000256" key="2">
    <source>
        <dbReference type="PROSITE-ProRule" id="PRU00252"/>
    </source>
</evidence>
<name>A0A7C3HWN9_MEIRU</name>
<accession>A0A7C3HWN9</accession>
<dbReference type="GO" id="GO:0009295">
    <property type="term" value="C:nucleoid"/>
    <property type="evidence" value="ECO:0007669"/>
    <property type="project" value="TreeGrafter"/>
</dbReference>
<protein>
    <recommendedName>
        <fullName evidence="3">Single-stranded DNA-binding protein</fullName>
    </recommendedName>
</protein>
<dbReference type="Pfam" id="PF00436">
    <property type="entry name" value="SSB"/>
    <property type="match status" value="2"/>
</dbReference>
<gene>
    <name evidence="5" type="primary">ssb</name>
    <name evidence="5" type="ORF">ENS82_06840</name>
</gene>
<dbReference type="NCBIfam" id="TIGR00621">
    <property type="entry name" value="ssb"/>
    <property type="match status" value="1"/>
</dbReference>
<feature type="compositionally biased region" description="Basic residues" evidence="4">
    <location>
        <begin position="233"/>
        <end position="246"/>
    </location>
</feature>
<dbReference type="GO" id="GO:0006260">
    <property type="term" value="P:DNA replication"/>
    <property type="evidence" value="ECO:0007669"/>
    <property type="project" value="InterPro"/>
</dbReference>
<dbReference type="InterPro" id="IPR012340">
    <property type="entry name" value="NA-bd_OB-fold"/>
</dbReference>
<keyword evidence="1 2" id="KW-0238">DNA-binding</keyword>
<sequence length="246" mass="27608">MSTNLVFISGVLSKHDLRYTPKGTPVLEVTLIGKRAVGNEHIFSRADLTFYGKMAEHWANHLVAGEAYQAMGRLVYESWEADGQKGSRLRIVGEDLFRLENADVRQEEQGPVLYGAENRVILSGGLTADPEIRQTPRKTPVARASLGFSSWDASARQARSHYIELEAWRELAAPFASLKKGSPVLLEGALKTEVWEDQETKTKRYKRVLEVQRVTPLARIRPAEQAQEAPVQVKRRTKSKQKTKAA</sequence>
<proteinExistence type="predicted"/>
<evidence type="ECO:0000256" key="3">
    <source>
        <dbReference type="RuleBase" id="RU000524"/>
    </source>
</evidence>
<dbReference type="InterPro" id="IPR000424">
    <property type="entry name" value="Primosome_PriB/ssb"/>
</dbReference>
<dbReference type="InterPro" id="IPR011344">
    <property type="entry name" value="ssDNA-bd"/>
</dbReference>
<evidence type="ECO:0000313" key="5">
    <source>
        <dbReference type="EMBL" id="HFG20423.1"/>
    </source>
</evidence>
<evidence type="ECO:0000256" key="1">
    <source>
        <dbReference type="ARBA" id="ARBA00023125"/>
    </source>
</evidence>
<dbReference type="PANTHER" id="PTHR10302:SF27">
    <property type="entry name" value="SINGLE-STRANDED DNA-BINDING PROTEIN"/>
    <property type="match status" value="1"/>
</dbReference>
<feature type="region of interest" description="Disordered" evidence="4">
    <location>
        <begin position="219"/>
        <end position="246"/>
    </location>
</feature>
<reference evidence="5" key="1">
    <citation type="journal article" date="2020" name="mSystems">
        <title>Genome- and Community-Level Interaction Insights into Carbon Utilization and Element Cycling Functions of Hydrothermarchaeota in Hydrothermal Sediment.</title>
        <authorList>
            <person name="Zhou Z."/>
            <person name="Liu Y."/>
            <person name="Xu W."/>
            <person name="Pan J."/>
            <person name="Luo Z.H."/>
            <person name="Li M."/>
        </authorList>
    </citation>
    <scope>NUCLEOTIDE SEQUENCE [LARGE SCALE GENOMIC DNA]</scope>
    <source>
        <strain evidence="5">SpSt-524</strain>
    </source>
</reference>
<dbReference type="SUPFAM" id="SSF50249">
    <property type="entry name" value="Nucleic acid-binding proteins"/>
    <property type="match status" value="2"/>
</dbReference>
<dbReference type="EMBL" id="DSWI01000014">
    <property type="protein sequence ID" value="HFG20423.1"/>
    <property type="molecule type" value="Genomic_DNA"/>
</dbReference>
<dbReference type="RefSeq" id="WP_409653878.1">
    <property type="nucleotide sequence ID" value="NZ_JBKBUW010000002.1"/>
</dbReference>
<dbReference type="AlphaFoldDB" id="A0A7C3HWN9"/>
<dbReference type="CDD" id="cd04496">
    <property type="entry name" value="SSB_OBF"/>
    <property type="match status" value="1"/>
</dbReference>
<dbReference type="PANTHER" id="PTHR10302">
    <property type="entry name" value="SINGLE-STRANDED DNA-BINDING PROTEIN"/>
    <property type="match status" value="1"/>
</dbReference>
<comment type="caution">
    <text evidence="5">The sequence shown here is derived from an EMBL/GenBank/DDBJ whole genome shotgun (WGS) entry which is preliminary data.</text>
</comment>
<dbReference type="PROSITE" id="PS50935">
    <property type="entry name" value="SSB"/>
    <property type="match status" value="2"/>
</dbReference>
<dbReference type="Gene3D" id="2.40.50.140">
    <property type="entry name" value="Nucleic acid-binding proteins"/>
    <property type="match status" value="2"/>
</dbReference>
<evidence type="ECO:0000256" key="4">
    <source>
        <dbReference type="SAM" id="MobiDB-lite"/>
    </source>
</evidence>
<dbReference type="GO" id="GO:0003697">
    <property type="term" value="F:single-stranded DNA binding"/>
    <property type="evidence" value="ECO:0007669"/>
    <property type="project" value="InterPro"/>
</dbReference>
<organism evidence="5">
    <name type="scientific">Meiothermus ruber</name>
    <dbReference type="NCBI Taxonomy" id="277"/>
    <lineage>
        <taxon>Bacteria</taxon>
        <taxon>Thermotogati</taxon>
        <taxon>Deinococcota</taxon>
        <taxon>Deinococci</taxon>
        <taxon>Thermales</taxon>
        <taxon>Thermaceae</taxon>
        <taxon>Meiothermus</taxon>
    </lineage>
</organism>